<dbReference type="GO" id="GO:0009451">
    <property type="term" value="P:RNA modification"/>
    <property type="evidence" value="ECO:0007669"/>
    <property type="project" value="InterPro"/>
</dbReference>
<dbReference type="Pfam" id="PF14432">
    <property type="entry name" value="DYW_deaminase"/>
    <property type="match status" value="1"/>
</dbReference>
<evidence type="ECO:0000256" key="3">
    <source>
        <dbReference type="PROSITE-ProRule" id="PRU00708"/>
    </source>
</evidence>
<proteinExistence type="inferred from homology"/>
<dbReference type="EMBL" id="BDDD01000208">
    <property type="protein sequence ID" value="GAV61543.1"/>
    <property type="molecule type" value="Genomic_DNA"/>
</dbReference>
<dbReference type="InterPro" id="IPR011990">
    <property type="entry name" value="TPR-like_helical_dom_sf"/>
</dbReference>
<dbReference type="Pfam" id="PF20431">
    <property type="entry name" value="E_motif"/>
    <property type="match status" value="1"/>
</dbReference>
<dbReference type="PROSITE" id="PS51375">
    <property type="entry name" value="PPR"/>
    <property type="match status" value="2"/>
</dbReference>
<dbReference type="Pfam" id="PF20430">
    <property type="entry name" value="Eplus_motif"/>
    <property type="match status" value="1"/>
</dbReference>
<dbReference type="InterPro" id="IPR032867">
    <property type="entry name" value="DYW_dom"/>
</dbReference>
<evidence type="ECO:0000259" key="4">
    <source>
        <dbReference type="Pfam" id="PF14432"/>
    </source>
</evidence>
<comment type="caution">
    <text evidence="5">The sequence shown here is derived from an EMBL/GenBank/DDBJ whole genome shotgun (WGS) entry which is preliminary data.</text>
</comment>
<dbReference type="PANTHER" id="PTHR47926">
    <property type="entry name" value="PENTATRICOPEPTIDE REPEAT-CONTAINING PROTEIN"/>
    <property type="match status" value="1"/>
</dbReference>
<dbReference type="GO" id="GO:0008270">
    <property type="term" value="F:zinc ion binding"/>
    <property type="evidence" value="ECO:0007669"/>
    <property type="project" value="InterPro"/>
</dbReference>
<feature type="repeat" description="PPR" evidence="3">
    <location>
        <begin position="183"/>
        <end position="217"/>
    </location>
</feature>
<name>A0A1Q3B151_CEPFO</name>
<dbReference type="FunFam" id="1.25.40.10:FF:000344">
    <property type="entry name" value="Pentatricopeptide repeat-containing protein"/>
    <property type="match status" value="1"/>
</dbReference>
<sequence length="562" mass="64099">MKVYYYHTPQAQAQQTHKMEISTMGHAMQLHVQILKTDTNQTQKLKNLSKLFTFTALSPSGDLNYAHSLLTSLPTSTNSYYHNTLIRAYARSPDPAHHFHSLSLFLDMLHDPTPSPDSFTYPFVFKSCARLRLTRFGKQLHGLVFKSGFWSDTCVLNSLIHFYFVCDESDHAHKVFDKVTDRDVVSWTTMIDGLVDSEQPVKAIHLFDRMVKERIGVNEVTVVSVLRACAETGSLSVGRRVHGLVEERIIGLEAKVSTALINMYAKCGCIDSAIRVFDEIVDKDVFAWTAMINGLATHGRNAGLINEAFKYLEGMRKKHGVKPTIQHYGCMVDLLARAGHLRDAEEIVRKMPIEPDVVMWRTLIWACKVHGDTIRGDRLMKHLELLETDGNDCGSYVLVGNVYASAGKWQDKARMRELMNWKGLVKPPGSSKIEANGAIHEFTLGDSTHPEADNIYGKLDEVEERLREEGYRPKVSEVLLEIEDEKKAFQLWHHSEKLALAYGLIRTNPGDGIRIVKNLRSCEDCHEVMKLTSRIYRREIVVRDRIRFHYFRNGECSCKDLW</sequence>
<accession>A0A1Q3B151</accession>
<dbReference type="InterPro" id="IPR046848">
    <property type="entry name" value="E_motif"/>
</dbReference>
<evidence type="ECO:0000313" key="6">
    <source>
        <dbReference type="Proteomes" id="UP000187406"/>
    </source>
</evidence>
<keyword evidence="2" id="KW-0677">Repeat</keyword>
<evidence type="ECO:0000313" key="5">
    <source>
        <dbReference type="EMBL" id="GAV61543.1"/>
    </source>
</evidence>
<keyword evidence="6" id="KW-1185">Reference proteome</keyword>
<dbReference type="Proteomes" id="UP000187406">
    <property type="component" value="Unassembled WGS sequence"/>
</dbReference>
<dbReference type="Pfam" id="PF01535">
    <property type="entry name" value="PPR"/>
    <property type="match status" value="2"/>
</dbReference>
<evidence type="ECO:0000256" key="1">
    <source>
        <dbReference type="ARBA" id="ARBA00006643"/>
    </source>
</evidence>
<dbReference type="FunFam" id="1.25.40.10:FF:000242">
    <property type="entry name" value="Pentatricopeptide repeat-containing protein"/>
    <property type="match status" value="1"/>
</dbReference>
<dbReference type="Pfam" id="PF13041">
    <property type="entry name" value="PPR_2"/>
    <property type="match status" value="1"/>
</dbReference>
<dbReference type="OrthoDB" id="185373at2759"/>
<organism evidence="5 6">
    <name type="scientific">Cephalotus follicularis</name>
    <name type="common">Albany pitcher plant</name>
    <dbReference type="NCBI Taxonomy" id="3775"/>
    <lineage>
        <taxon>Eukaryota</taxon>
        <taxon>Viridiplantae</taxon>
        <taxon>Streptophyta</taxon>
        <taxon>Embryophyta</taxon>
        <taxon>Tracheophyta</taxon>
        <taxon>Spermatophyta</taxon>
        <taxon>Magnoliopsida</taxon>
        <taxon>eudicotyledons</taxon>
        <taxon>Gunneridae</taxon>
        <taxon>Pentapetalae</taxon>
        <taxon>rosids</taxon>
        <taxon>fabids</taxon>
        <taxon>Oxalidales</taxon>
        <taxon>Cephalotaceae</taxon>
        <taxon>Cephalotus</taxon>
    </lineage>
</organism>
<dbReference type="InterPro" id="IPR002885">
    <property type="entry name" value="PPR_rpt"/>
</dbReference>
<dbReference type="Gene3D" id="1.25.40.10">
    <property type="entry name" value="Tetratricopeptide repeat domain"/>
    <property type="match status" value="2"/>
</dbReference>
<dbReference type="AlphaFoldDB" id="A0A1Q3B151"/>
<feature type="domain" description="DYW" evidence="4">
    <location>
        <begin position="470"/>
        <end position="562"/>
    </location>
</feature>
<evidence type="ECO:0000256" key="2">
    <source>
        <dbReference type="ARBA" id="ARBA00022737"/>
    </source>
</evidence>
<dbReference type="InParanoid" id="A0A1Q3B151"/>
<gene>
    <name evidence="5" type="ORF">CFOL_v3_05070</name>
</gene>
<comment type="similarity">
    <text evidence="1">Belongs to the PPR family. PCMP-H subfamily.</text>
</comment>
<dbReference type="PANTHER" id="PTHR47926:SF461">
    <property type="entry name" value="PENTATRICOPEPTIDE REPEAT SUPERFAMILY PROTEIN"/>
    <property type="match status" value="1"/>
</dbReference>
<dbReference type="InterPro" id="IPR046960">
    <property type="entry name" value="PPR_At4g14850-like_plant"/>
</dbReference>
<reference evidence="6" key="1">
    <citation type="submission" date="2016-04" db="EMBL/GenBank/DDBJ databases">
        <title>Cephalotus genome sequencing.</title>
        <authorList>
            <person name="Fukushima K."/>
            <person name="Hasebe M."/>
            <person name="Fang X."/>
        </authorList>
    </citation>
    <scope>NUCLEOTIDE SEQUENCE [LARGE SCALE GENOMIC DNA]</scope>
    <source>
        <strain evidence="6">cv. St1</strain>
    </source>
</reference>
<feature type="repeat" description="PPR" evidence="3">
    <location>
        <begin position="253"/>
        <end position="287"/>
    </location>
</feature>
<protein>
    <submittedName>
        <fullName evidence="5">PPR domain-containing protein/PPR_2 domain-containing protein/PPR_3 domain-containing protein/DYW_deaminase domain-containing protein</fullName>
    </submittedName>
</protein>
<dbReference type="InterPro" id="IPR046849">
    <property type="entry name" value="E2_motif"/>
</dbReference>
<dbReference type="NCBIfam" id="TIGR00756">
    <property type="entry name" value="PPR"/>
    <property type="match status" value="2"/>
</dbReference>
<dbReference type="GO" id="GO:0003723">
    <property type="term" value="F:RNA binding"/>
    <property type="evidence" value="ECO:0007669"/>
    <property type="project" value="InterPro"/>
</dbReference>